<dbReference type="AlphaFoldDB" id="A0A0E0GN43"/>
<dbReference type="EnsemblPlants" id="ONIVA03G20390.1">
    <property type="protein sequence ID" value="ONIVA03G20390.1"/>
    <property type="gene ID" value="ONIVA03G20390"/>
</dbReference>
<name>A0A0E0GN43_ORYNI</name>
<organism evidence="2">
    <name type="scientific">Oryza nivara</name>
    <name type="common">Indian wild rice</name>
    <name type="synonym">Oryza sativa f. spontanea</name>
    <dbReference type="NCBI Taxonomy" id="4536"/>
    <lineage>
        <taxon>Eukaryota</taxon>
        <taxon>Viridiplantae</taxon>
        <taxon>Streptophyta</taxon>
        <taxon>Embryophyta</taxon>
        <taxon>Tracheophyta</taxon>
        <taxon>Spermatophyta</taxon>
        <taxon>Magnoliopsida</taxon>
        <taxon>Liliopsida</taxon>
        <taxon>Poales</taxon>
        <taxon>Poaceae</taxon>
        <taxon>BOP clade</taxon>
        <taxon>Oryzoideae</taxon>
        <taxon>Oryzeae</taxon>
        <taxon>Oryzinae</taxon>
        <taxon>Oryza</taxon>
    </lineage>
</organism>
<keyword evidence="3" id="KW-1185">Reference proteome</keyword>
<reference evidence="2" key="2">
    <citation type="submission" date="2018-04" db="EMBL/GenBank/DDBJ databases">
        <title>OnivRS2 (Oryza nivara Reference Sequence Version 2).</title>
        <authorList>
            <person name="Zhang J."/>
            <person name="Kudrna D."/>
            <person name="Lee S."/>
            <person name="Talag J."/>
            <person name="Rajasekar S."/>
            <person name="Welchert J."/>
            <person name="Hsing Y.-I."/>
            <person name="Wing R.A."/>
        </authorList>
    </citation>
    <scope>NUCLEOTIDE SEQUENCE [LARGE SCALE GENOMIC DNA]</scope>
    <source>
        <strain evidence="2">SL10</strain>
    </source>
</reference>
<dbReference type="HOGENOM" id="CLU_216067_0_0_1"/>
<dbReference type="Gramene" id="ONIVA03G20390.1">
    <property type="protein sequence ID" value="ONIVA03G20390.1"/>
    <property type="gene ID" value="ONIVA03G20390"/>
</dbReference>
<evidence type="ECO:0000313" key="2">
    <source>
        <dbReference type="EnsemblPlants" id="ONIVA03G20390.1"/>
    </source>
</evidence>
<evidence type="ECO:0000313" key="3">
    <source>
        <dbReference type="Proteomes" id="UP000006591"/>
    </source>
</evidence>
<reference evidence="2" key="1">
    <citation type="submission" date="2015-04" db="UniProtKB">
        <authorList>
            <consortium name="EnsemblPlants"/>
        </authorList>
    </citation>
    <scope>IDENTIFICATION</scope>
    <source>
        <strain evidence="2">SL10</strain>
    </source>
</reference>
<sequence length="49" mass="5494">MPLAGEENVPGVNNVQLQKKVHKKTAKTNQRAGNHKKGKQRCCKKNQEP</sequence>
<feature type="region of interest" description="Disordered" evidence="1">
    <location>
        <begin position="1"/>
        <end position="49"/>
    </location>
</feature>
<dbReference type="Proteomes" id="UP000006591">
    <property type="component" value="Chromosome 3"/>
</dbReference>
<feature type="compositionally biased region" description="Basic residues" evidence="1">
    <location>
        <begin position="33"/>
        <end position="49"/>
    </location>
</feature>
<evidence type="ECO:0000256" key="1">
    <source>
        <dbReference type="SAM" id="MobiDB-lite"/>
    </source>
</evidence>
<protein>
    <submittedName>
        <fullName evidence="2">Uncharacterized protein</fullName>
    </submittedName>
</protein>
<accession>A0A0E0GN43</accession>
<proteinExistence type="predicted"/>